<dbReference type="EMBL" id="EU016601">
    <property type="protein sequence ID" value="ABZ07490.1"/>
    <property type="molecule type" value="Genomic_DNA"/>
</dbReference>
<proteinExistence type="predicted"/>
<feature type="compositionally biased region" description="Low complexity" evidence="1">
    <location>
        <begin position="174"/>
        <end position="195"/>
    </location>
</feature>
<sequence length="207" mass="22632">MPSDGVWTQYDSDGDSVSSSNVFCHCQSFCVNLLVTGSVGREVRIETGFVNQHQPRATATSEFVDRGEESIAAVEVDVLVGDWSMPESVDQQVAHANAPSSSSWAAQCRMAISATLFEDNPNTTPWPLLKTRMFALCRFASIRRQPTRSSRLTSAKRLAARSSMTARPKEKLISMSPASERSPSSDMPRLSSSSSIAKRATSWRAIP</sequence>
<evidence type="ECO:0000313" key="2">
    <source>
        <dbReference type="EMBL" id="ABZ07490.1"/>
    </source>
</evidence>
<accession>B3T4I2</accession>
<organism evidence="2">
    <name type="scientific">uncultured marine microorganism HF4000_ANIW137G21</name>
    <dbReference type="NCBI Taxonomy" id="455530"/>
    <lineage>
        <taxon>unclassified sequences</taxon>
        <taxon>environmental samples</taxon>
    </lineage>
</organism>
<dbReference type="AlphaFoldDB" id="B3T4I2"/>
<gene>
    <name evidence="2" type="ORF">ALOHA_HF4000ANIW137G21ctg1g20</name>
</gene>
<feature type="region of interest" description="Disordered" evidence="1">
    <location>
        <begin position="148"/>
        <end position="207"/>
    </location>
</feature>
<reference evidence="2" key="1">
    <citation type="journal article" date="2008" name="ISME J.">
        <title>Genomic patterns of recombination, clonal divergence and environment in marine microbial populations.</title>
        <authorList>
            <person name="Konstantinidis K.T."/>
            <person name="Delong E.F."/>
        </authorList>
    </citation>
    <scope>NUCLEOTIDE SEQUENCE</scope>
</reference>
<evidence type="ECO:0000256" key="1">
    <source>
        <dbReference type="SAM" id="MobiDB-lite"/>
    </source>
</evidence>
<protein>
    <submittedName>
        <fullName evidence="2">Uncharacterized protein</fullName>
    </submittedName>
</protein>
<name>B3T4I2_9ZZZZ</name>